<accession>A0A026W944</accession>
<organism evidence="1 2">
    <name type="scientific">Ooceraea biroi</name>
    <name type="common">Clonal raider ant</name>
    <name type="synonym">Cerapachys biroi</name>
    <dbReference type="NCBI Taxonomy" id="2015173"/>
    <lineage>
        <taxon>Eukaryota</taxon>
        <taxon>Metazoa</taxon>
        <taxon>Ecdysozoa</taxon>
        <taxon>Arthropoda</taxon>
        <taxon>Hexapoda</taxon>
        <taxon>Insecta</taxon>
        <taxon>Pterygota</taxon>
        <taxon>Neoptera</taxon>
        <taxon>Endopterygota</taxon>
        <taxon>Hymenoptera</taxon>
        <taxon>Apocrita</taxon>
        <taxon>Aculeata</taxon>
        <taxon>Formicoidea</taxon>
        <taxon>Formicidae</taxon>
        <taxon>Dorylinae</taxon>
        <taxon>Ooceraea</taxon>
    </lineage>
</organism>
<dbReference type="AlphaFoldDB" id="A0A026W944"/>
<keyword evidence="2" id="KW-1185">Reference proteome</keyword>
<dbReference type="Proteomes" id="UP000053097">
    <property type="component" value="Unassembled WGS sequence"/>
</dbReference>
<evidence type="ECO:0000313" key="2">
    <source>
        <dbReference type="Proteomes" id="UP000053097"/>
    </source>
</evidence>
<dbReference type="EMBL" id="KK107378">
    <property type="protein sequence ID" value="EZA51554.1"/>
    <property type="molecule type" value="Genomic_DNA"/>
</dbReference>
<evidence type="ECO:0000313" key="1">
    <source>
        <dbReference type="EMBL" id="EZA51554.1"/>
    </source>
</evidence>
<proteinExistence type="predicted"/>
<sequence>MHINKWETNTTFIRKQTTMDLGKHLFQQPLRTTLHLEFSKKYNSVGLIL</sequence>
<protein>
    <submittedName>
        <fullName evidence="1">Uncharacterized protein</fullName>
    </submittedName>
</protein>
<reference evidence="1 2" key="1">
    <citation type="journal article" date="2014" name="Curr. Biol.">
        <title>The genome of the clonal raider ant Cerapachys biroi.</title>
        <authorList>
            <person name="Oxley P.R."/>
            <person name="Ji L."/>
            <person name="Fetter-Pruneda I."/>
            <person name="McKenzie S.K."/>
            <person name="Li C."/>
            <person name="Hu H."/>
            <person name="Zhang G."/>
            <person name="Kronauer D.J."/>
        </authorList>
    </citation>
    <scope>NUCLEOTIDE SEQUENCE [LARGE SCALE GENOMIC DNA]</scope>
</reference>
<name>A0A026W944_OOCBI</name>
<gene>
    <name evidence="1" type="ORF">X777_09764</name>
</gene>